<evidence type="ECO:0000313" key="2">
    <source>
        <dbReference type="Proteomes" id="UP001597641"/>
    </source>
</evidence>
<proteinExistence type="predicted"/>
<accession>A0ABW6BP98</accession>
<dbReference type="EMBL" id="JBHUOX010000002">
    <property type="protein sequence ID" value="MFD2999401.1"/>
    <property type="molecule type" value="Genomic_DNA"/>
</dbReference>
<reference evidence="2" key="1">
    <citation type="journal article" date="2019" name="Int. J. Syst. Evol. Microbiol.">
        <title>The Global Catalogue of Microorganisms (GCM) 10K type strain sequencing project: providing services to taxonomists for standard genome sequencing and annotation.</title>
        <authorList>
            <consortium name="The Broad Institute Genomics Platform"/>
            <consortium name="The Broad Institute Genome Sequencing Center for Infectious Disease"/>
            <person name="Wu L."/>
            <person name="Ma J."/>
        </authorList>
    </citation>
    <scope>NUCLEOTIDE SEQUENCE [LARGE SCALE GENOMIC DNA]</scope>
    <source>
        <strain evidence="2">KCTC 23984</strain>
    </source>
</reference>
<dbReference type="Proteomes" id="UP001597641">
    <property type="component" value="Unassembled WGS sequence"/>
</dbReference>
<comment type="caution">
    <text evidence="1">The sequence shown here is derived from an EMBL/GenBank/DDBJ whole genome shotgun (WGS) entry which is preliminary data.</text>
</comment>
<evidence type="ECO:0000313" key="1">
    <source>
        <dbReference type="EMBL" id="MFD2999401.1"/>
    </source>
</evidence>
<organism evidence="1 2">
    <name type="scientific">Pontibacter toksunensis</name>
    <dbReference type="NCBI Taxonomy" id="1332631"/>
    <lineage>
        <taxon>Bacteria</taxon>
        <taxon>Pseudomonadati</taxon>
        <taxon>Bacteroidota</taxon>
        <taxon>Cytophagia</taxon>
        <taxon>Cytophagales</taxon>
        <taxon>Hymenobacteraceae</taxon>
        <taxon>Pontibacter</taxon>
    </lineage>
</organism>
<keyword evidence="2" id="KW-1185">Reference proteome</keyword>
<gene>
    <name evidence="1" type="ORF">ACFS7Z_03430</name>
</gene>
<name>A0ABW6BP98_9BACT</name>
<protein>
    <submittedName>
        <fullName evidence="1">Uncharacterized protein</fullName>
    </submittedName>
</protein>
<dbReference type="RefSeq" id="WP_377480945.1">
    <property type="nucleotide sequence ID" value="NZ_JBHUOX010000002.1"/>
</dbReference>
<sequence>MNRKFAGDLIVIRLQKVARVGAPNPEKKNMAKEIAGEYLSKSNGQIVFREFQDATAAMEW</sequence>